<evidence type="ECO:0000313" key="2">
    <source>
        <dbReference type="EMBL" id="BAA10601.1"/>
    </source>
</evidence>
<dbReference type="PIR" id="S76657">
    <property type="entry name" value="S76657"/>
</dbReference>
<feature type="signal peptide" evidence="1">
    <location>
        <begin position="1"/>
        <end position="24"/>
    </location>
</feature>
<keyword evidence="1" id="KW-0732">Signal</keyword>
<gene>
    <name evidence="2" type="ordered locus">slr0522</name>
</gene>
<dbReference type="AlphaFoldDB" id="Q55845"/>
<dbReference type="InParanoid" id="Q55845"/>
<dbReference type="eggNOG" id="COG1357">
    <property type="taxonomic scope" value="Bacteria"/>
</dbReference>
<name>Q55845_SYNY3</name>
<reference evidence="2 3" key="1">
    <citation type="journal article" date="1995" name="DNA Res.">
        <title>Sequence analysis of the genome of the unicellular cyanobacterium Synechocystis sp. strain PCC6803. I. Sequence features in the 1 Mb region from map positions 64% to 92% of the genome.</title>
        <authorList>
            <person name="Kaneko T."/>
            <person name="Tanaka A."/>
            <person name="Sato S."/>
            <person name="Kotani H."/>
            <person name="Sazuka T."/>
            <person name="Miyajima N."/>
            <person name="Sugiura M."/>
            <person name="Tabata S."/>
        </authorList>
    </citation>
    <scope>NUCLEOTIDE SEQUENCE [LARGE SCALE GENOMIC DNA]</scope>
    <source>
        <strain evidence="3">ATCC 27184 / PCC 6803 / Kazusa</strain>
    </source>
</reference>
<protein>
    <submittedName>
        <fullName evidence="2">Slr0522 protein</fullName>
    </submittedName>
</protein>
<feature type="chain" id="PRO_5004250145" evidence="1">
    <location>
        <begin position="25"/>
        <end position="296"/>
    </location>
</feature>
<keyword evidence="3" id="KW-1185">Reference proteome</keyword>
<dbReference type="InterPro" id="IPR038255">
    <property type="entry name" value="PBS_linker_sf"/>
</dbReference>
<sequence>MKTSILSASTLLILGLTSLIPAMAQSQSITCLREGSFITCPGYGRFDYTSDNRYNRESEINNLFIQVLGRNATSNELRDFTQTINNRGWSLAQVRENLVNSEEFYQSVNSFYRESLGRNIDDNGLMHYRSVVVNGQNLGNIRNEINNSTEARNLNNGGNYNQGNNSVRQRQFNDMYVQVLGRNANSNDVRDYNRSMNSNRNYSLLEARQDLVNSQKFKTAMDSLYQQYLGRNADTVGLQGYRNAVMAGSTFDNIKNEISNSPEAERYQDNSDNSSNPSSGTSIMKGLLCGITNICF</sequence>
<accession>Q55845</accession>
<proteinExistence type="predicted"/>
<dbReference type="STRING" id="1148.gene:10500105"/>
<dbReference type="EnsemblBacteria" id="BAA10601">
    <property type="protein sequence ID" value="BAA10601"/>
    <property type="gene ID" value="BAA10601"/>
</dbReference>
<reference evidence="2 3" key="2">
    <citation type="journal article" date="1996" name="DNA Res.">
        <title>Sequence analysis of the genome of the unicellular cyanobacterium Synechocystis sp. strain PCC6803. II. Sequence determination of the entire genome and assignment of potential protein-coding regions.</title>
        <authorList>
            <person name="Kaneko T."/>
            <person name="Sato S."/>
            <person name="Kotani H."/>
            <person name="Tanaka A."/>
            <person name="Asamizu E."/>
            <person name="Nakamura Y."/>
            <person name="Miyajima N."/>
            <person name="Hirosawa M."/>
            <person name="Sugiura M."/>
            <person name="Sasamoto S."/>
            <person name="Kimura T."/>
            <person name="Hosouchi T."/>
            <person name="Matsuno A."/>
            <person name="Muraki A."/>
            <person name="Nakazaki N."/>
            <person name="Naruo K."/>
            <person name="Okumura S."/>
            <person name="Shimpo S."/>
            <person name="Takeuchi C."/>
            <person name="Wada T."/>
            <person name="Watanabe A."/>
            <person name="Yamada M."/>
            <person name="Yasuda M."/>
            <person name="Tabata S."/>
        </authorList>
    </citation>
    <scope>NUCLEOTIDE SEQUENCE [LARGE SCALE GENOMIC DNA]</scope>
    <source>
        <strain evidence="3">ATCC 27184 / PCC 6803 / Kazusa</strain>
    </source>
</reference>
<evidence type="ECO:0000256" key="1">
    <source>
        <dbReference type="SAM" id="SignalP"/>
    </source>
</evidence>
<dbReference type="Proteomes" id="UP000001425">
    <property type="component" value="Chromosome"/>
</dbReference>
<dbReference type="Gene3D" id="1.10.3130.20">
    <property type="entry name" value="Phycobilisome linker domain"/>
    <property type="match status" value="1"/>
</dbReference>
<dbReference type="PaxDb" id="1148-1001763"/>
<dbReference type="EMBL" id="BA000022">
    <property type="protein sequence ID" value="BAA10601.1"/>
    <property type="molecule type" value="Genomic_DNA"/>
</dbReference>
<dbReference type="KEGG" id="syn:slr0522"/>
<evidence type="ECO:0000313" key="3">
    <source>
        <dbReference type="Proteomes" id="UP000001425"/>
    </source>
</evidence>
<organism evidence="2 3">
    <name type="scientific">Synechocystis sp. (strain ATCC 27184 / PCC 6803 / Kazusa)</name>
    <dbReference type="NCBI Taxonomy" id="1111708"/>
    <lineage>
        <taxon>Bacteria</taxon>
        <taxon>Bacillati</taxon>
        <taxon>Cyanobacteriota</taxon>
        <taxon>Cyanophyceae</taxon>
        <taxon>Synechococcales</taxon>
        <taxon>Merismopediaceae</taxon>
        <taxon>Synechocystis</taxon>
    </lineage>
</organism>